<organism evidence="2 3">
    <name type="scientific">Sphingobacterium yanglingense</name>
    <dbReference type="NCBI Taxonomy" id="1437280"/>
    <lineage>
        <taxon>Bacteria</taxon>
        <taxon>Pseudomonadati</taxon>
        <taxon>Bacteroidota</taxon>
        <taxon>Sphingobacteriia</taxon>
        <taxon>Sphingobacteriales</taxon>
        <taxon>Sphingobacteriaceae</taxon>
        <taxon>Sphingobacterium</taxon>
    </lineage>
</organism>
<feature type="signal peptide" evidence="1">
    <location>
        <begin position="1"/>
        <end position="20"/>
    </location>
</feature>
<dbReference type="OrthoDB" id="713374at2"/>
<gene>
    <name evidence="2" type="ORF">CLV99_4451</name>
</gene>
<name>A0A4R6W8K8_9SPHI</name>
<reference evidence="2 3" key="1">
    <citation type="submission" date="2019-03" db="EMBL/GenBank/DDBJ databases">
        <title>Genomic Encyclopedia of Archaeal and Bacterial Type Strains, Phase II (KMG-II): from individual species to whole genera.</title>
        <authorList>
            <person name="Goeker M."/>
        </authorList>
    </citation>
    <scope>NUCLEOTIDE SEQUENCE [LARGE SCALE GENOMIC DNA]</scope>
    <source>
        <strain evidence="2 3">DSM 28353</strain>
    </source>
</reference>
<dbReference type="RefSeq" id="WP_133586583.1">
    <property type="nucleotide sequence ID" value="NZ_SNYV01000019.1"/>
</dbReference>
<accession>A0A4R6W8K8</accession>
<evidence type="ECO:0000313" key="2">
    <source>
        <dbReference type="EMBL" id="TDQ73399.1"/>
    </source>
</evidence>
<evidence type="ECO:0000256" key="1">
    <source>
        <dbReference type="SAM" id="SignalP"/>
    </source>
</evidence>
<dbReference type="EMBL" id="SNYV01000019">
    <property type="protein sequence ID" value="TDQ73399.1"/>
    <property type="molecule type" value="Genomic_DNA"/>
</dbReference>
<proteinExistence type="predicted"/>
<dbReference type="AlphaFoldDB" id="A0A4R6W8K8"/>
<keyword evidence="3" id="KW-1185">Reference proteome</keyword>
<keyword evidence="1" id="KW-0732">Signal</keyword>
<dbReference type="Proteomes" id="UP000295292">
    <property type="component" value="Unassembled WGS sequence"/>
</dbReference>
<protein>
    <submittedName>
        <fullName evidence="2">Uncharacterized protein</fullName>
    </submittedName>
</protein>
<comment type="caution">
    <text evidence="2">The sequence shown here is derived from an EMBL/GenBank/DDBJ whole genome shotgun (WGS) entry which is preliminary data.</text>
</comment>
<evidence type="ECO:0000313" key="3">
    <source>
        <dbReference type="Proteomes" id="UP000295292"/>
    </source>
</evidence>
<sequence>MKALLTTLLLLIMASWTVNAQTNVRLNIVLNHVQNLTIHPDQNAVTLTYNDLEDYRRGVEVVKNSHLTVFSTGAYEVKVKLANEEFVKLGGQPTDRLLMPQIKIKARPVIADQQVVLTTGELSAAGGRIISSDKPAFDAIYDVTYQGPGGEELIRYAEKNKTVVFTNDVLYSIETR</sequence>
<feature type="chain" id="PRO_5020886306" evidence="1">
    <location>
        <begin position="21"/>
        <end position="176"/>
    </location>
</feature>